<dbReference type="AlphaFoldDB" id="A0A8B7NX47"/>
<dbReference type="OrthoDB" id="8765301at2759"/>
<organism evidence="8 9">
    <name type="scientific">Hyalella azteca</name>
    <name type="common">Amphipod</name>
    <dbReference type="NCBI Taxonomy" id="294128"/>
    <lineage>
        <taxon>Eukaryota</taxon>
        <taxon>Metazoa</taxon>
        <taxon>Ecdysozoa</taxon>
        <taxon>Arthropoda</taxon>
        <taxon>Crustacea</taxon>
        <taxon>Multicrustacea</taxon>
        <taxon>Malacostraca</taxon>
        <taxon>Eumalacostraca</taxon>
        <taxon>Peracarida</taxon>
        <taxon>Amphipoda</taxon>
        <taxon>Senticaudata</taxon>
        <taxon>Talitrida</taxon>
        <taxon>Talitroidea</taxon>
        <taxon>Hyalellidae</taxon>
        <taxon>Hyalella</taxon>
    </lineage>
</organism>
<keyword evidence="6" id="KW-0732">Signal</keyword>
<feature type="region of interest" description="Disordered" evidence="5">
    <location>
        <begin position="178"/>
        <end position="214"/>
    </location>
</feature>
<accession>A0A8B7NX47</accession>
<evidence type="ECO:0000256" key="4">
    <source>
        <dbReference type="ARBA" id="ARBA00023136"/>
    </source>
</evidence>
<comment type="subcellular location">
    <subcellularLocation>
        <location evidence="1">Membrane</location>
        <topology evidence="1">Multi-pass membrane protein</topology>
    </subcellularLocation>
</comment>
<dbReference type="GO" id="GO:0004930">
    <property type="term" value="F:G protein-coupled receptor activity"/>
    <property type="evidence" value="ECO:0007669"/>
    <property type="project" value="InterPro"/>
</dbReference>
<evidence type="ECO:0000259" key="7">
    <source>
        <dbReference type="PROSITE" id="PS50259"/>
    </source>
</evidence>
<evidence type="ECO:0000313" key="9">
    <source>
        <dbReference type="RefSeq" id="XP_018018317.1"/>
    </source>
</evidence>
<dbReference type="RefSeq" id="XP_018018317.1">
    <property type="nucleotide sequence ID" value="XM_018162828.2"/>
</dbReference>
<gene>
    <name evidence="9" type="primary">LOC108674849</name>
</gene>
<feature type="signal peptide" evidence="6">
    <location>
        <begin position="1"/>
        <end position="21"/>
    </location>
</feature>
<evidence type="ECO:0000256" key="2">
    <source>
        <dbReference type="ARBA" id="ARBA00022692"/>
    </source>
</evidence>
<dbReference type="GO" id="GO:0016020">
    <property type="term" value="C:membrane"/>
    <property type="evidence" value="ECO:0007669"/>
    <property type="project" value="UniProtKB-SubCell"/>
</dbReference>
<dbReference type="PROSITE" id="PS50259">
    <property type="entry name" value="G_PROTEIN_RECEP_F3_4"/>
    <property type="match status" value="1"/>
</dbReference>
<reference evidence="9" key="1">
    <citation type="submission" date="2025-08" db="UniProtKB">
        <authorList>
            <consortium name="RefSeq"/>
        </authorList>
    </citation>
    <scope>IDENTIFICATION</scope>
    <source>
        <tissue evidence="9">Whole organism</tissue>
    </source>
</reference>
<keyword evidence="3" id="KW-1133">Transmembrane helix</keyword>
<evidence type="ECO:0000256" key="6">
    <source>
        <dbReference type="SAM" id="SignalP"/>
    </source>
</evidence>
<evidence type="ECO:0000256" key="1">
    <source>
        <dbReference type="ARBA" id="ARBA00004141"/>
    </source>
</evidence>
<feature type="compositionally biased region" description="Polar residues" evidence="5">
    <location>
        <begin position="105"/>
        <end position="119"/>
    </location>
</feature>
<dbReference type="GeneID" id="108674849"/>
<evidence type="ECO:0000256" key="5">
    <source>
        <dbReference type="SAM" id="MobiDB-lite"/>
    </source>
</evidence>
<feature type="region of interest" description="Disordered" evidence="5">
    <location>
        <begin position="90"/>
        <end position="123"/>
    </location>
</feature>
<protein>
    <submittedName>
        <fullName evidence="9">Uncharacterized protein LOC108674849</fullName>
    </submittedName>
</protein>
<dbReference type="InterPro" id="IPR017978">
    <property type="entry name" value="GPCR_3_C"/>
</dbReference>
<dbReference type="KEGG" id="hazt:108674849"/>
<name>A0A8B7NX47_HYAAZ</name>
<keyword evidence="2" id="KW-0812">Transmembrane</keyword>
<evidence type="ECO:0000313" key="8">
    <source>
        <dbReference type="Proteomes" id="UP000694843"/>
    </source>
</evidence>
<proteinExistence type="predicted"/>
<feature type="compositionally biased region" description="Basic residues" evidence="5">
    <location>
        <begin position="197"/>
        <end position="206"/>
    </location>
</feature>
<feature type="compositionally biased region" description="Low complexity" evidence="5">
    <location>
        <begin position="56"/>
        <end position="66"/>
    </location>
</feature>
<evidence type="ECO:0000256" key="3">
    <source>
        <dbReference type="ARBA" id="ARBA00022989"/>
    </source>
</evidence>
<feature type="chain" id="PRO_5034411974" evidence="6">
    <location>
        <begin position="22"/>
        <end position="242"/>
    </location>
</feature>
<dbReference type="Proteomes" id="UP000694843">
    <property type="component" value="Unplaced"/>
</dbReference>
<sequence length="242" mass="25847">MSLSLCGFVQLGCLFLPKVHLVIFKPDKNTRDAVMSQLDGGGASSGARVRMSGANPRSAPASVVYPSSPNPRAVSMQYPDGFTYNSLRYQNQNTSPYHGERASALSRTSTAEKNAQGSLKPQFVPQHGYPYGDEAPGLYGHDSAMKQQHEENSRGATKDSDVATLVAQSCSFASIPEDCSLPSAHSVPQSRESSMGKKARKSKKKQLLGADDGESCAEIAPRGLENTAFTATLNRTVSKDAT</sequence>
<keyword evidence="4" id="KW-0472">Membrane</keyword>
<keyword evidence="8" id="KW-1185">Reference proteome</keyword>
<feature type="domain" description="G-protein coupled receptors family 3 profile" evidence="7">
    <location>
        <begin position="1"/>
        <end position="38"/>
    </location>
</feature>
<feature type="region of interest" description="Disordered" evidence="5">
    <location>
        <begin position="39"/>
        <end position="66"/>
    </location>
</feature>